<evidence type="ECO:0000256" key="2">
    <source>
        <dbReference type="ARBA" id="ARBA00023055"/>
    </source>
</evidence>
<gene>
    <name evidence="4" type="ORF">CTOB1V02_LOCUS533</name>
</gene>
<evidence type="ECO:0000256" key="1">
    <source>
        <dbReference type="ARBA" id="ARBA00022448"/>
    </source>
</evidence>
<dbReference type="OrthoDB" id="14833at2759"/>
<organism evidence="4">
    <name type="scientific">Cyprideis torosa</name>
    <dbReference type="NCBI Taxonomy" id="163714"/>
    <lineage>
        <taxon>Eukaryota</taxon>
        <taxon>Metazoa</taxon>
        <taxon>Ecdysozoa</taxon>
        <taxon>Arthropoda</taxon>
        <taxon>Crustacea</taxon>
        <taxon>Oligostraca</taxon>
        <taxon>Ostracoda</taxon>
        <taxon>Podocopa</taxon>
        <taxon>Podocopida</taxon>
        <taxon>Cytherocopina</taxon>
        <taxon>Cytheroidea</taxon>
        <taxon>Cytherideidae</taxon>
        <taxon>Cyprideis</taxon>
    </lineage>
</organism>
<dbReference type="InterPro" id="IPR000648">
    <property type="entry name" value="Oxysterol-bd"/>
</dbReference>
<accession>A0A7R8W0J8</accession>
<dbReference type="SUPFAM" id="SSF50729">
    <property type="entry name" value="PH domain-like"/>
    <property type="match status" value="1"/>
</dbReference>
<dbReference type="PANTHER" id="PTHR10972:SF200">
    <property type="entry name" value="OXYSTEROL-BINDING PROTEIN-RELATED PROTEIN 9"/>
    <property type="match status" value="1"/>
</dbReference>
<dbReference type="PANTHER" id="PTHR10972">
    <property type="entry name" value="OXYSTEROL-BINDING PROTEIN-RELATED"/>
    <property type="match status" value="1"/>
</dbReference>
<dbReference type="GO" id="GO:0016020">
    <property type="term" value="C:membrane"/>
    <property type="evidence" value="ECO:0007669"/>
    <property type="project" value="TreeGrafter"/>
</dbReference>
<keyword evidence="2" id="KW-0445">Lipid transport</keyword>
<dbReference type="GO" id="GO:0005829">
    <property type="term" value="C:cytosol"/>
    <property type="evidence" value="ECO:0007669"/>
    <property type="project" value="TreeGrafter"/>
</dbReference>
<dbReference type="SMART" id="SM00233">
    <property type="entry name" value="PH"/>
    <property type="match status" value="1"/>
</dbReference>
<dbReference type="InterPro" id="IPR011993">
    <property type="entry name" value="PH-like_dom_sf"/>
</dbReference>
<dbReference type="GO" id="GO:0032934">
    <property type="term" value="F:sterol binding"/>
    <property type="evidence" value="ECO:0007669"/>
    <property type="project" value="TreeGrafter"/>
</dbReference>
<dbReference type="GO" id="GO:0006869">
    <property type="term" value="P:lipid transport"/>
    <property type="evidence" value="ECO:0007669"/>
    <property type="project" value="UniProtKB-KW"/>
</dbReference>
<sequence length="321" mass="35801">MEGPLLKWTNVMKGWQYRWFILDDDAGLLSYYTSKDKMMRGARRGCVRLKGAIIGIEEEAECTFTITVDGKIFHFKAKDSGDSEKWIRALEDTILRHGRMTYRYSKRPLPTLEDFDRRMSEADAYLQILIEQVKTLDQEISKAINPVQRNAAIRLKEKGMNTVLPLNGVYSKPPPQPTDHLTTLTKVILEPDAEAEPGIEGAREVTEEMPEADLSSAVMPPKDVPPSRKFSAGHPLSHKGSPPKKWPAPVGMPSGLLVDSVLPGDLVPETSYSSSEDEDFFDAAEDQAPFFMGREKDRSVMLMPVGTTGVDLAKVSSERDG</sequence>
<protein>
    <submittedName>
        <fullName evidence="4">Uncharacterized protein</fullName>
    </submittedName>
</protein>
<evidence type="ECO:0000256" key="3">
    <source>
        <dbReference type="ARBA" id="ARBA00023121"/>
    </source>
</evidence>
<dbReference type="FunFam" id="2.30.29.30:FF:000089">
    <property type="entry name" value="Oxysterol-binding protein"/>
    <property type="match status" value="1"/>
</dbReference>
<dbReference type="PROSITE" id="PS50003">
    <property type="entry name" value="PH_DOMAIN"/>
    <property type="match status" value="1"/>
</dbReference>
<dbReference type="CDD" id="cd13290">
    <property type="entry name" value="PH_ORP9"/>
    <property type="match status" value="1"/>
</dbReference>
<evidence type="ECO:0000313" key="4">
    <source>
        <dbReference type="EMBL" id="CAD7222531.1"/>
    </source>
</evidence>
<dbReference type="Gene3D" id="2.30.29.30">
    <property type="entry name" value="Pleckstrin-homology domain (PH domain)/Phosphotyrosine-binding domain (PTB)"/>
    <property type="match status" value="1"/>
</dbReference>
<dbReference type="GO" id="GO:0005794">
    <property type="term" value="C:Golgi apparatus"/>
    <property type="evidence" value="ECO:0007669"/>
    <property type="project" value="TreeGrafter"/>
</dbReference>
<dbReference type="InterPro" id="IPR001849">
    <property type="entry name" value="PH_domain"/>
</dbReference>
<dbReference type="AlphaFoldDB" id="A0A7R8W0J8"/>
<reference evidence="4" key="1">
    <citation type="submission" date="2020-11" db="EMBL/GenBank/DDBJ databases">
        <authorList>
            <person name="Tran Van P."/>
        </authorList>
    </citation>
    <scope>NUCLEOTIDE SEQUENCE</scope>
</reference>
<name>A0A7R8W0J8_9CRUS</name>
<dbReference type="Pfam" id="PF00169">
    <property type="entry name" value="PH"/>
    <property type="match status" value="1"/>
</dbReference>
<proteinExistence type="predicted"/>
<keyword evidence="3" id="KW-0446">Lipid-binding</keyword>
<keyword evidence="1" id="KW-0813">Transport</keyword>
<dbReference type="EMBL" id="OB660069">
    <property type="protein sequence ID" value="CAD7222531.1"/>
    <property type="molecule type" value="Genomic_DNA"/>
</dbReference>